<comment type="caution">
    <text evidence="2">The sequence shown here is derived from an EMBL/GenBank/DDBJ whole genome shotgun (WGS) entry which is preliminary data.</text>
</comment>
<evidence type="ECO:0000256" key="1">
    <source>
        <dbReference type="SAM" id="MobiDB-lite"/>
    </source>
</evidence>
<gene>
    <name evidence="2" type="ORF">EOD42_05920</name>
</gene>
<evidence type="ECO:0000313" key="3">
    <source>
        <dbReference type="Proteomes" id="UP000282957"/>
    </source>
</evidence>
<dbReference type="RefSeq" id="WP_127786509.1">
    <property type="nucleotide sequence ID" value="NZ_SACL01000001.1"/>
</dbReference>
<feature type="compositionally biased region" description="Basic residues" evidence="1">
    <location>
        <begin position="148"/>
        <end position="164"/>
    </location>
</feature>
<protein>
    <submittedName>
        <fullName evidence="2">Uncharacterized protein</fullName>
    </submittedName>
</protein>
<dbReference type="OrthoDB" id="7274660at2"/>
<evidence type="ECO:0000313" key="2">
    <source>
        <dbReference type="EMBL" id="RVT99614.1"/>
    </source>
</evidence>
<accession>A0A437MPN7</accession>
<dbReference type="Proteomes" id="UP000282957">
    <property type="component" value="Unassembled WGS sequence"/>
</dbReference>
<organism evidence="2 3">
    <name type="scientific">Rhodovarius crocodyli</name>
    <dbReference type="NCBI Taxonomy" id="1979269"/>
    <lineage>
        <taxon>Bacteria</taxon>
        <taxon>Pseudomonadati</taxon>
        <taxon>Pseudomonadota</taxon>
        <taxon>Alphaproteobacteria</taxon>
        <taxon>Acetobacterales</taxon>
        <taxon>Roseomonadaceae</taxon>
        <taxon>Rhodovarius</taxon>
    </lineage>
</organism>
<name>A0A437MPN7_9PROT</name>
<dbReference type="AlphaFoldDB" id="A0A437MPN7"/>
<proteinExistence type="predicted"/>
<keyword evidence="3" id="KW-1185">Reference proteome</keyword>
<dbReference type="EMBL" id="SACL01000001">
    <property type="protein sequence ID" value="RVT99614.1"/>
    <property type="molecule type" value="Genomic_DNA"/>
</dbReference>
<feature type="compositionally biased region" description="Basic residues" evidence="1">
    <location>
        <begin position="126"/>
        <end position="139"/>
    </location>
</feature>
<feature type="region of interest" description="Disordered" evidence="1">
    <location>
        <begin position="104"/>
        <end position="164"/>
    </location>
</feature>
<sequence length="164" mass="18164">MATRPRSTLKGDAYRAYESLPAEVRLALQESLVDWCPMRAREWHMHLLNELRLRPAQATHFLVQTIRKQDHAEVAAFARTWAKGAEAYPHVAAGATIQRYVGTEGIPAPEPLPAAPRKQSGAAKAKPVRVKPGRGKAARAKPVTSKPVRAKPAAKRKQGRRARR</sequence>
<reference evidence="2 3" key="1">
    <citation type="submission" date="2019-01" db="EMBL/GenBank/DDBJ databases">
        <authorList>
            <person name="Chen W.-M."/>
        </authorList>
    </citation>
    <scope>NUCLEOTIDE SEQUENCE [LARGE SCALE GENOMIC DNA]</scope>
    <source>
        <strain evidence="2 3">CCP-6</strain>
    </source>
</reference>